<dbReference type="Proteomes" id="UP000261600">
    <property type="component" value="Unplaced"/>
</dbReference>
<keyword evidence="2" id="KW-1185">Reference proteome</keyword>
<dbReference type="AlphaFoldDB" id="A0A3Q3IML7"/>
<evidence type="ECO:0000313" key="2">
    <source>
        <dbReference type="Proteomes" id="UP000261600"/>
    </source>
</evidence>
<sequence length="69" mass="7855">MTVPPIHRARGVVEWLDEYENEVNHMLWPSQECLLETWCSSSCRVQTLVESVPRCTEAVLVAHGGLTPY</sequence>
<dbReference type="Ensembl" id="ENSMALT00000006219.1">
    <property type="protein sequence ID" value="ENSMALP00000006087.1"/>
    <property type="gene ID" value="ENSMALG00000004356.1"/>
</dbReference>
<reference evidence="1" key="1">
    <citation type="submission" date="2025-08" db="UniProtKB">
        <authorList>
            <consortium name="Ensembl"/>
        </authorList>
    </citation>
    <scope>IDENTIFICATION</scope>
</reference>
<organism evidence="1 2">
    <name type="scientific">Monopterus albus</name>
    <name type="common">Swamp eel</name>
    <dbReference type="NCBI Taxonomy" id="43700"/>
    <lineage>
        <taxon>Eukaryota</taxon>
        <taxon>Metazoa</taxon>
        <taxon>Chordata</taxon>
        <taxon>Craniata</taxon>
        <taxon>Vertebrata</taxon>
        <taxon>Euteleostomi</taxon>
        <taxon>Actinopterygii</taxon>
        <taxon>Neopterygii</taxon>
        <taxon>Teleostei</taxon>
        <taxon>Neoteleostei</taxon>
        <taxon>Acanthomorphata</taxon>
        <taxon>Anabantaria</taxon>
        <taxon>Synbranchiformes</taxon>
        <taxon>Synbranchidae</taxon>
        <taxon>Monopterus</taxon>
    </lineage>
</organism>
<reference evidence="1" key="2">
    <citation type="submission" date="2025-09" db="UniProtKB">
        <authorList>
            <consortium name="Ensembl"/>
        </authorList>
    </citation>
    <scope>IDENTIFICATION</scope>
</reference>
<name>A0A3Q3IML7_MONAL</name>
<evidence type="ECO:0000313" key="1">
    <source>
        <dbReference type="Ensembl" id="ENSMALP00000006087.1"/>
    </source>
</evidence>
<proteinExistence type="predicted"/>
<accession>A0A3Q3IML7</accession>
<protein>
    <submittedName>
        <fullName evidence="1">Uncharacterized protein</fullName>
    </submittedName>
</protein>